<keyword evidence="4 7" id="KW-0812">Transmembrane</keyword>
<dbReference type="PANTHER" id="PTHR30250">
    <property type="entry name" value="PST FAMILY PREDICTED COLANIC ACID TRANSPORTER"/>
    <property type="match status" value="1"/>
</dbReference>
<feature type="transmembrane region" description="Helical" evidence="7">
    <location>
        <begin position="328"/>
        <end position="350"/>
    </location>
</feature>
<sequence length="504" mass="53348">MTAATLASLAEKAVKWSALTTAARFVLQLGAQVALARALGPGNYGIYGIGIAVLTFAAFLSGSAFSWNLLLQERIDDNDIRFAFTWQSIAGAATALGMLLLAPLFADFFGDPRVTPMVQWLSLACLLTALSAPAVCLLQRDLNFRSLGLLQLASYGVGYLGVGLPLALAGWGAQSLALACVVQAAVTLVGAFVLRRHPVRPLFAHAAGAQALRTGRTVFVTNIVNWLLGNLDRIVIGRLLNAQAVGLYTLAYNFAQIPNTLLVSAIQPTFLASGARMAHEPQRLAQAWLLVLACVLVLVTPAAVSMALVAHDLVALLYGPDWNDSAWVLALMFLCLPAWAGWGLSTPVLWNTGRKHMEALLQLPLLAVAVPVWWLLTPQGLRWAAIVSAVVVYARMLVTVAAGLRALQLRWAQLAPMFVRGALLAAWCAAAARGAQLAVAPMDNAALSFAAGSLASFLAMAVVVLAAPQWLGEQARLALSRLLPFVRVAEAPAAGSATAREKQA</sequence>
<dbReference type="Proteomes" id="UP000297564">
    <property type="component" value="Unassembled WGS sequence"/>
</dbReference>
<feature type="transmembrane region" description="Helical" evidence="7">
    <location>
        <begin position="149"/>
        <end position="169"/>
    </location>
</feature>
<dbReference type="OrthoDB" id="8538786at2"/>
<dbReference type="InterPro" id="IPR050833">
    <property type="entry name" value="Poly_Biosynth_Transport"/>
</dbReference>
<keyword evidence="9" id="KW-1185">Reference proteome</keyword>
<keyword evidence="3" id="KW-1003">Cell membrane</keyword>
<dbReference type="Pfam" id="PF13440">
    <property type="entry name" value="Polysacc_synt_3"/>
    <property type="match status" value="1"/>
</dbReference>
<feature type="transmembrane region" description="Helical" evidence="7">
    <location>
        <begin position="46"/>
        <end position="70"/>
    </location>
</feature>
<comment type="similarity">
    <text evidence="2">Belongs to the polysaccharide synthase family.</text>
</comment>
<feature type="transmembrane region" description="Helical" evidence="7">
    <location>
        <begin position="287"/>
        <end position="308"/>
    </location>
</feature>
<comment type="caution">
    <text evidence="8">The sequence shown here is derived from an EMBL/GenBank/DDBJ whole genome shotgun (WGS) entry which is preliminary data.</text>
</comment>
<dbReference type="EMBL" id="SMLL01000004">
    <property type="protein sequence ID" value="TFZ00006.1"/>
    <property type="molecule type" value="Genomic_DNA"/>
</dbReference>
<evidence type="ECO:0000256" key="2">
    <source>
        <dbReference type="ARBA" id="ARBA00007430"/>
    </source>
</evidence>
<proteinExistence type="inferred from homology"/>
<gene>
    <name evidence="8" type="ORF">EZ242_12825</name>
</gene>
<dbReference type="GO" id="GO:0005886">
    <property type="term" value="C:plasma membrane"/>
    <property type="evidence" value="ECO:0007669"/>
    <property type="project" value="UniProtKB-SubCell"/>
</dbReference>
<dbReference type="PANTHER" id="PTHR30250:SF10">
    <property type="entry name" value="LIPOPOLYSACCHARIDE BIOSYNTHESIS PROTEIN WZXC"/>
    <property type="match status" value="1"/>
</dbReference>
<keyword evidence="5 7" id="KW-1133">Transmembrane helix</keyword>
<evidence type="ECO:0000313" key="9">
    <source>
        <dbReference type="Proteomes" id="UP000297564"/>
    </source>
</evidence>
<name>A0A4Z0BL08_9BURK</name>
<evidence type="ECO:0000313" key="8">
    <source>
        <dbReference type="EMBL" id="TFZ00006.1"/>
    </source>
</evidence>
<accession>A0A4Z0BL08</accession>
<dbReference type="AlphaFoldDB" id="A0A4Z0BL08"/>
<reference evidence="8 9" key="1">
    <citation type="submission" date="2019-03" db="EMBL/GenBank/DDBJ databases">
        <title>Ramlibacter rhizophilus CCTCC AB2015357, whole genome shotgun sequence.</title>
        <authorList>
            <person name="Zhang X."/>
            <person name="Feng G."/>
            <person name="Zhu H."/>
        </authorList>
    </citation>
    <scope>NUCLEOTIDE SEQUENCE [LARGE SCALE GENOMIC DNA]</scope>
    <source>
        <strain evidence="8 9">CCTCC AB2015357</strain>
    </source>
</reference>
<feature type="transmembrane region" description="Helical" evidence="7">
    <location>
        <begin position="175"/>
        <end position="194"/>
    </location>
</feature>
<evidence type="ECO:0000256" key="1">
    <source>
        <dbReference type="ARBA" id="ARBA00004651"/>
    </source>
</evidence>
<feature type="transmembrane region" description="Helical" evidence="7">
    <location>
        <begin position="117"/>
        <end position="137"/>
    </location>
</feature>
<evidence type="ECO:0000256" key="6">
    <source>
        <dbReference type="ARBA" id="ARBA00023136"/>
    </source>
</evidence>
<evidence type="ECO:0000256" key="5">
    <source>
        <dbReference type="ARBA" id="ARBA00022989"/>
    </source>
</evidence>
<keyword evidence="6 7" id="KW-0472">Membrane</keyword>
<comment type="subcellular location">
    <subcellularLocation>
        <location evidence="1">Cell membrane</location>
        <topology evidence="1">Multi-pass membrane protein</topology>
    </subcellularLocation>
</comment>
<feature type="transmembrane region" description="Helical" evidence="7">
    <location>
        <begin position="82"/>
        <end position="105"/>
    </location>
</feature>
<protein>
    <submittedName>
        <fullName evidence="8">Lipopolysaccharide biosynthesis protein</fullName>
    </submittedName>
</protein>
<feature type="transmembrane region" description="Helical" evidence="7">
    <location>
        <begin position="445"/>
        <end position="467"/>
    </location>
</feature>
<feature type="transmembrane region" description="Helical" evidence="7">
    <location>
        <begin position="418"/>
        <end position="439"/>
    </location>
</feature>
<dbReference type="RefSeq" id="WP_135285547.1">
    <property type="nucleotide sequence ID" value="NZ_SMLL01000004.1"/>
</dbReference>
<feature type="transmembrane region" description="Helical" evidence="7">
    <location>
        <begin position="383"/>
        <end position="406"/>
    </location>
</feature>
<evidence type="ECO:0000256" key="3">
    <source>
        <dbReference type="ARBA" id="ARBA00022475"/>
    </source>
</evidence>
<organism evidence="8 9">
    <name type="scientific">Ramlibacter rhizophilus</name>
    <dbReference type="NCBI Taxonomy" id="1781167"/>
    <lineage>
        <taxon>Bacteria</taxon>
        <taxon>Pseudomonadati</taxon>
        <taxon>Pseudomonadota</taxon>
        <taxon>Betaproteobacteria</taxon>
        <taxon>Burkholderiales</taxon>
        <taxon>Comamonadaceae</taxon>
        <taxon>Ramlibacter</taxon>
    </lineage>
</organism>
<evidence type="ECO:0000256" key="7">
    <source>
        <dbReference type="SAM" id="Phobius"/>
    </source>
</evidence>
<feature type="transmembrane region" description="Helical" evidence="7">
    <location>
        <begin position="359"/>
        <end position="377"/>
    </location>
</feature>
<evidence type="ECO:0000256" key="4">
    <source>
        <dbReference type="ARBA" id="ARBA00022692"/>
    </source>
</evidence>